<feature type="active site" evidence="19">
    <location>
        <position position="888"/>
    </location>
</feature>
<dbReference type="InterPro" id="IPR048798">
    <property type="entry name" value="PutA_RHH"/>
</dbReference>
<dbReference type="FunFam" id="1.20.5.460:FF:000001">
    <property type="entry name" value="Bifunctional protein PutA"/>
    <property type="match status" value="1"/>
</dbReference>
<dbReference type="Gene3D" id="1.10.1220.10">
    <property type="entry name" value="Met repressor-like"/>
    <property type="match status" value="1"/>
</dbReference>
<feature type="domain" description="Proline dehydrogenase PutA" evidence="22">
    <location>
        <begin position="128"/>
        <end position="239"/>
    </location>
</feature>
<evidence type="ECO:0000256" key="1">
    <source>
        <dbReference type="ARBA" id="ARBA00001974"/>
    </source>
</evidence>
<dbReference type="InterPro" id="IPR016160">
    <property type="entry name" value="Ald_DH_CS_CYS"/>
</dbReference>
<dbReference type="Pfam" id="PF00171">
    <property type="entry name" value="Aldedh"/>
    <property type="match status" value="1"/>
</dbReference>
<dbReference type="RefSeq" id="WP_138324348.1">
    <property type="nucleotide sequence ID" value="NZ_VCDI01000001.1"/>
</dbReference>
<dbReference type="FunFam" id="3.40.309.10:FF:000005">
    <property type="entry name" value="1-pyrroline-5-carboxylate dehydrogenase 1"/>
    <property type="match status" value="1"/>
</dbReference>
<comment type="function">
    <text evidence="18">Oxidizes proline to glutamate for use as a carbon and nitrogen source.</text>
</comment>
<dbReference type="UniPathway" id="UPA00261">
    <property type="reaction ID" value="UER00373"/>
</dbReference>
<evidence type="ECO:0000256" key="3">
    <source>
        <dbReference type="ARBA" id="ARBA00004786"/>
    </source>
</evidence>
<dbReference type="SUPFAM" id="SSF81935">
    <property type="entry name" value="N-terminal domain of bifunctional PutA protein"/>
    <property type="match status" value="1"/>
</dbReference>
<evidence type="ECO:0000256" key="7">
    <source>
        <dbReference type="ARBA" id="ARBA00023002"/>
    </source>
</evidence>
<feature type="domain" description="Aldehyde dehydrogenase" evidence="20">
    <location>
        <begin position="631"/>
        <end position="1069"/>
    </location>
</feature>
<evidence type="ECO:0000256" key="8">
    <source>
        <dbReference type="ARBA" id="ARBA00023015"/>
    </source>
</evidence>
<dbReference type="SUPFAM" id="SSF51730">
    <property type="entry name" value="FAD-linked oxidoreductase"/>
    <property type="match status" value="1"/>
</dbReference>
<evidence type="ECO:0000256" key="11">
    <source>
        <dbReference type="ARBA" id="ARBA00023125"/>
    </source>
</evidence>
<evidence type="ECO:0000313" key="25">
    <source>
        <dbReference type="EMBL" id="TLU74095.1"/>
    </source>
</evidence>
<evidence type="ECO:0000256" key="9">
    <source>
        <dbReference type="ARBA" id="ARBA00023027"/>
    </source>
</evidence>
<keyword evidence="8 18" id="KW-0805">Transcription regulation</keyword>
<feature type="domain" description="Proline utilization A proline dehydrogenase N-terminal" evidence="23">
    <location>
        <begin position="73"/>
        <end position="120"/>
    </location>
</feature>
<comment type="pathway">
    <text evidence="2 18">Amino-acid degradation; L-proline degradation into L-glutamate; L-glutamate from L-proline: step 1/2.</text>
</comment>
<dbReference type="InterPro" id="IPR016162">
    <property type="entry name" value="Ald_DH_N"/>
</dbReference>
<keyword evidence="10 18" id="KW-0642">Proline metabolism</keyword>
<evidence type="ECO:0000256" key="12">
    <source>
        <dbReference type="ARBA" id="ARBA00023163"/>
    </source>
</evidence>
<dbReference type="OrthoDB" id="9812625at2"/>
<evidence type="ECO:0000256" key="4">
    <source>
        <dbReference type="ARBA" id="ARBA00022491"/>
    </source>
</evidence>
<dbReference type="InterPro" id="IPR041349">
    <property type="entry name" value="PRODH"/>
</dbReference>
<dbReference type="EC" id="1.2.1.88" evidence="18"/>
<proteinExistence type="inferred from homology"/>
<evidence type="ECO:0000256" key="15">
    <source>
        <dbReference type="ARBA" id="ARBA00048779"/>
    </source>
</evidence>
<dbReference type="Gene3D" id="1.20.5.550">
    <property type="entry name" value="Single Helix bin"/>
    <property type="match status" value="1"/>
</dbReference>
<sequence length="1278" mass="136230">MPTTTIGVKIDDLLRGRLRDVAEAQGRTPHWFAKQAIVSAVEEAEGSEPPGPLPSARPVQPFLEFAQAVQPQSVQRARITAACRIPEEEAVPMLLAGATLPTAQAEAADALAQSLVTALRGKGGRGGVEGLIKEYDLSSQEGIALMCLAEALLRIPDRATRDALIRDKISSGNWEAHLGRSPSLFVNAATWGLVVTGRLTSTNSELGLSAALTRLIGRGGEPVIRRGVDMAMRMMGEQFVTGQTIAEALANSRRLEKQGFRHSYDMLGEAAMTAEDAQRYYADYERAIHAIGRASARRGIYEGAGISIKLSALHPRYSRSQRDRVMSELLPRLKSLALLSRSYDIGLNIDAEEADRLELSLDLLEALCIDPELSGWNGIGFVVQAYQKRAPFVIDWIIALARRAERRIMLRLVKGAYWDSEIKRAQQDGLEGYPVFTRKAHTDISYVACARRLLAAPDAVFPQFATHNARTLASINAMAGPNFYVGQYEFQCLHGMGEPLYEEVVGHNKLNRPCRIYAPVGTHETLLAYLVRRLLENGANTSFVNRIGDTSVPVEELVADPALRVAAADPVGSPEPRIALPRALFGTERLNSEGIDLSSEQRLASLAASMLASAGDAWSAIAPGLEASRCENVEIANPAQRMDRIGFASLTPVVALPMLMERAEAGAQLWRTTPPEDRAAILRRAAGLLEGAMQNLAGLVVREAGKILPDAIGEIREAVDFLRYYAAQLEREFDNETHRPLGVVVCISPWNFPLAIFMGQVAAALAAGNAVLAKPAEETPLVAAVAVRLLHGAGVPDAALQLVPGDGRIGAALVAHDSVRGVMFTGSTDVARGIARSLAGRLSPEGQLVPLIAETGGQNAMIVDSSALTEQVVADVLMSAFNSAGQRCSALRLLCLQEDVAERTLRMLRGAMAELCVGSPDRLQTDIGPVIGEGARRTLLDHVERMRAAGHPVHELPLDEACARGSFVAPTLIEIDEVADIGGEVFGPVLHVLRYAREKLDAVLEDIAATGYALTFGVHTRLDETIAHVTARAPAGNIYVNRNIVGAVVGVQPFGGHGLSGTGPKAGGPLLLRRLLAHAPAATPLAPSDPPDAVVRYAAQLQMLSDELAGVGLEAGTVATVRTIAARSPLGAELALPGPVGERNVYLLRPRGAVLCVAETLQGLAIQLACVLATGNRPVIEAADKFAALLDRLPANLLMDGPDAATASVALFEGHGDALSEYSIRMAGRDGPLLTIFAFSSEEIGNGRIYPLEFLLNEQSVSVNTAAAGGNASLMSIG</sequence>
<keyword evidence="12 18" id="KW-0804">Transcription</keyword>
<keyword evidence="11 18" id="KW-0238">DNA-binding</keyword>
<dbReference type="PANTHER" id="PTHR42862:SF1">
    <property type="entry name" value="DELTA-1-PYRROLINE-5-CARBOXYLATE DEHYDROGENASE 2, ISOFORM A-RELATED"/>
    <property type="match status" value="1"/>
</dbReference>
<keyword evidence="6 18" id="KW-0274">FAD</keyword>
<dbReference type="GO" id="GO:0003700">
    <property type="term" value="F:DNA-binding transcription factor activity"/>
    <property type="evidence" value="ECO:0007669"/>
    <property type="project" value="InterPro"/>
</dbReference>
<dbReference type="Gene3D" id="3.20.20.220">
    <property type="match status" value="1"/>
</dbReference>
<evidence type="ECO:0000259" key="23">
    <source>
        <dbReference type="Pfam" id="PF18327"/>
    </source>
</evidence>
<dbReference type="EMBL" id="VCDI01000001">
    <property type="protein sequence ID" value="TLU74095.1"/>
    <property type="molecule type" value="Genomic_DNA"/>
</dbReference>
<dbReference type="GO" id="GO:0009898">
    <property type="term" value="C:cytoplasmic side of plasma membrane"/>
    <property type="evidence" value="ECO:0007669"/>
    <property type="project" value="TreeGrafter"/>
</dbReference>
<dbReference type="InterPro" id="IPR015590">
    <property type="entry name" value="Aldehyde_DH_dom"/>
</dbReference>
<evidence type="ECO:0000256" key="17">
    <source>
        <dbReference type="ARBA" id="ARBA00060911"/>
    </source>
</evidence>
<evidence type="ECO:0000259" key="20">
    <source>
        <dbReference type="Pfam" id="PF00171"/>
    </source>
</evidence>
<evidence type="ECO:0000256" key="14">
    <source>
        <dbReference type="ARBA" id="ARBA00048142"/>
    </source>
</evidence>
<dbReference type="InterPro" id="IPR024089">
    <property type="entry name" value="PRODH_PutA_dom_I/II"/>
</dbReference>
<dbReference type="InterPro" id="IPR016161">
    <property type="entry name" value="Ald_DH/histidinol_DH"/>
</dbReference>
<dbReference type="PROSITE" id="PS00070">
    <property type="entry name" value="ALDEHYDE_DEHYDR_CYS"/>
    <property type="match status" value="1"/>
</dbReference>
<keyword evidence="13" id="KW-0511">Multifunctional enzyme</keyword>
<dbReference type="InterPro" id="IPR002872">
    <property type="entry name" value="Proline_DH_dom"/>
</dbReference>
<dbReference type="PIRSF" id="PIRSF000197">
    <property type="entry name" value="Bifunct_PutA"/>
    <property type="match status" value="1"/>
</dbReference>
<keyword evidence="7 18" id="KW-0560">Oxidoreductase</keyword>
<evidence type="ECO:0000256" key="19">
    <source>
        <dbReference type="PIRSR" id="PIRSR000197-1"/>
    </source>
</evidence>
<dbReference type="GO" id="GO:0003677">
    <property type="term" value="F:DNA binding"/>
    <property type="evidence" value="ECO:0007669"/>
    <property type="project" value="UniProtKB-KW"/>
</dbReference>
<dbReference type="NCBIfam" id="NF008869">
    <property type="entry name" value="PRK11904.1"/>
    <property type="match status" value="1"/>
</dbReference>
<feature type="domain" description="PutA RHH" evidence="24">
    <location>
        <begin position="11"/>
        <end position="42"/>
    </location>
</feature>
<dbReference type="InterPro" id="IPR013321">
    <property type="entry name" value="Arc_rbn_hlx_hlx"/>
</dbReference>
<keyword evidence="5 18" id="KW-0285">Flavoprotein</keyword>
<dbReference type="GO" id="GO:0010133">
    <property type="term" value="P:L-proline catabolic process to L-glutamate"/>
    <property type="evidence" value="ECO:0007669"/>
    <property type="project" value="UniProtKB-UniRule"/>
</dbReference>
<comment type="similarity">
    <text evidence="16 18">In the N-terminal section; belongs to the proline dehydrogenase family.</text>
</comment>
<dbReference type="InterPro" id="IPR025703">
    <property type="entry name" value="Bifunct_PutA"/>
</dbReference>
<evidence type="ECO:0000259" key="24">
    <source>
        <dbReference type="Pfam" id="PF21775"/>
    </source>
</evidence>
<protein>
    <recommendedName>
        <fullName evidence="18">Bifunctional protein PutA</fullName>
    </recommendedName>
    <domain>
        <recommendedName>
            <fullName evidence="18">Proline dehydrogenase</fullName>
            <ecNumber evidence="18">1.5.5.2</ecNumber>
        </recommendedName>
        <alternativeName>
            <fullName evidence="18">Proline oxidase</fullName>
        </alternativeName>
    </domain>
    <domain>
        <recommendedName>
            <fullName evidence="18">Delta-1-pyrroline-5-carboxylate dehydrogenase</fullName>
            <shortName evidence="18">P5C dehydrogenase</shortName>
            <ecNumber evidence="18">1.2.1.88</ecNumber>
        </recommendedName>
        <alternativeName>
            <fullName evidence="18">L-glutamate gamma-semialdehyde dehydrogenase</fullName>
        </alternativeName>
    </domain>
</protein>
<feature type="active site" evidence="19">
    <location>
        <position position="854"/>
    </location>
</feature>
<evidence type="ECO:0000256" key="13">
    <source>
        <dbReference type="ARBA" id="ARBA00023268"/>
    </source>
</evidence>
<dbReference type="NCBIfam" id="TIGR01238">
    <property type="entry name" value="D1pyr5carbox3"/>
    <property type="match status" value="1"/>
</dbReference>
<dbReference type="SUPFAM" id="SSF47598">
    <property type="entry name" value="Ribbon-helix-helix"/>
    <property type="match status" value="1"/>
</dbReference>
<dbReference type="InterPro" id="IPR024090">
    <property type="entry name" value="PRODH_PutA_dom_I"/>
</dbReference>
<dbReference type="InterPro" id="IPR029041">
    <property type="entry name" value="FAD-linked_oxidoreductase-like"/>
</dbReference>
<dbReference type="FunFam" id="3.20.20.220:FF:000004">
    <property type="entry name" value="Bifunctional protein PutA"/>
    <property type="match status" value="1"/>
</dbReference>
<dbReference type="InterPro" id="IPR010985">
    <property type="entry name" value="Ribbon_hlx_hlx"/>
</dbReference>
<dbReference type="GO" id="GO:0004657">
    <property type="term" value="F:proline dehydrogenase activity"/>
    <property type="evidence" value="ECO:0007669"/>
    <property type="project" value="UniProtKB-UniRule"/>
</dbReference>
<dbReference type="GO" id="GO:0003842">
    <property type="term" value="F:L-glutamate gamma-semialdehyde dehydrogenase activity"/>
    <property type="evidence" value="ECO:0007669"/>
    <property type="project" value="UniProtKB-UniRule"/>
</dbReference>
<dbReference type="InterPro" id="IPR016163">
    <property type="entry name" value="Ald_DH_C"/>
</dbReference>
<accession>A0A5R9J927</accession>
<feature type="domain" description="Proline dehydrogenase" evidence="21">
    <location>
        <begin position="249"/>
        <end position="546"/>
    </location>
</feature>
<evidence type="ECO:0000256" key="18">
    <source>
        <dbReference type="PIRNR" id="PIRNR000197"/>
    </source>
</evidence>
<evidence type="ECO:0000256" key="6">
    <source>
        <dbReference type="ARBA" id="ARBA00022827"/>
    </source>
</evidence>
<evidence type="ECO:0000313" key="26">
    <source>
        <dbReference type="Proteomes" id="UP000305654"/>
    </source>
</evidence>
<keyword evidence="9 18" id="KW-0520">NAD</keyword>
<keyword evidence="4 18" id="KW-0678">Repressor</keyword>
<reference evidence="25 26" key="1">
    <citation type="submission" date="2019-05" db="EMBL/GenBank/DDBJ databases">
        <authorList>
            <person name="Pankratov T."/>
            <person name="Grouzdev D."/>
        </authorList>
    </citation>
    <scope>NUCLEOTIDE SEQUENCE [LARGE SCALE GENOMIC DNA]</scope>
    <source>
        <strain evidence="25 26">KEBCLARHB70R</strain>
    </source>
</reference>
<dbReference type="AlphaFoldDB" id="A0A5R9J927"/>
<dbReference type="Gene3D" id="1.20.5.460">
    <property type="entry name" value="Single helix bin"/>
    <property type="match status" value="1"/>
</dbReference>
<dbReference type="Pfam" id="PF21775">
    <property type="entry name" value="PutA_1st"/>
    <property type="match status" value="1"/>
</dbReference>
<evidence type="ECO:0000256" key="5">
    <source>
        <dbReference type="ARBA" id="ARBA00022630"/>
    </source>
</evidence>
<comment type="caution">
    <text evidence="25">The sequence shown here is derived from an EMBL/GenBank/DDBJ whole genome shotgun (WGS) entry which is preliminary data.</text>
</comment>
<gene>
    <name evidence="25" type="primary">putA</name>
    <name evidence="25" type="ORF">FE263_02460</name>
</gene>
<name>A0A5R9J927_9PROT</name>
<comment type="catalytic activity">
    <reaction evidence="14 18">
        <text>L-glutamate 5-semialdehyde + NAD(+) + H2O = L-glutamate + NADH + 2 H(+)</text>
        <dbReference type="Rhea" id="RHEA:30235"/>
        <dbReference type="ChEBI" id="CHEBI:15377"/>
        <dbReference type="ChEBI" id="CHEBI:15378"/>
        <dbReference type="ChEBI" id="CHEBI:29985"/>
        <dbReference type="ChEBI" id="CHEBI:57540"/>
        <dbReference type="ChEBI" id="CHEBI:57945"/>
        <dbReference type="ChEBI" id="CHEBI:58066"/>
        <dbReference type="EC" id="1.2.1.88"/>
    </reaction>
</comment>
<dbReference type="InterPro" id="IPR005933">
    <property type="entry name" value="PutA_C"/>
</dbReference>
<dbReference type="Pfam" id="PF18327">
    <property type="entry name" value="PRODH"/>
    <property type="match status" value="1"/>
</dbReference>
<comment type="cofactor">
    <cofactor evidence="1 18">
        <name>FAD</name>
        <dbReference type="ChEBI" id="CHEBI:57692"/>
    </cofactor>
</comment>
<dbReference type="SUPFAM" id="SSF53720">
    <property type="entry name" value="ALDH-like"/>
    <property type="match status" value="1"/>
</dbReference>
<comment type="pathway">
    <text evidence="3 18">Amino-acid degradation; L-proline degradation into L-glutamate; L-glutamate from L-proline: step 2/2.</text>
</comment>
<dbReference type="InterPro" id="IPR050485">
    <property type="entry name" value="Proline_metab_enzyme"/>
</dbReference>
<comment type="catalytic activity">
    <reaction evidence="15 18">
        <text>L-proline + a quinone = (S)-1-pyrroline-5-carboxylate + a quinol + H(+)</text>
        <dbReference type="Rhea" id="RHEA:23784"/>
        <dbReference type="ChEBI" id="CHEBI:15378"/>
        <dbReference type="ChEBI" id="CHEBI:17388"/>
        <dbReference type="ChEBI" id="CHEBI:24646"/>
        <dbReference type="ChEBI" id="CHEBI:60039"/>
        <dbReference type="ChEBI" id="CHEBI:132124"/>
        <dbReference type="EC" id="1.5.5.2"/>
    </reaction>
</comment>
<dbReference type="Gene3D" id="3.40.309.10">
    <property type="entry name" value="Aldehyde Dehydrogenase, Chain A, domain 2"/>
    <property type="match status" value="1"/>
</dbReference>
<evidence type="ECO:0000256" key="16">
    <source>
        <dbReference type="ARBA" id="ARBA00060889"/>
    </source>
</evidence>
<dbReference type="PANTHER" id="PTHR42862">
    <property type="entry name" value="DELTA-1-PYRROLINE-5-CARBOXYLATE DEHYDROGENASE 1, ISOFORM A-RELATED"/>
    <property type="match status" value="1"/>
</dbReference>
<dbReference type="InterPro" id="IPR024082">
    <property type="entry name" value="PRODH_PutA_dom_II"/>
</dbReference>
<keyword evidence="26" id="KW-1185">Reference proteome</keyword>
<evidence type="ECO:0000259" key="22">
    <source>
        <dbReference type="Pfam" id="PF14850"/>
    </source>
</evidence>
<evidence type="ECO:0000256" key="2">
    <source>
        <dbReference type="ARBA" id="ARBA00004739"/>
    </source>
</evidence>
<dbReference type="Pfam" id="PF14850">
    <property type="entry name" value="Pro_dh-DNA_bdg"/>
    <property type="match status" value="1"/>
</dbReference>
<organism evidence="25 26">
    <name type="scientific">Lichenicoccus roseus</name>
    <dbReference type="NCBI Taxonomy" id="2683649"/>
    <lineage>
        <taxon>Bacteria</taxon>
        <taxon>Pseudomonadati</taxon>
        <taxon>Pseudomonadota</taxon>
        <taxon>Alphaproteobacteria</taxon>
        <taxon>Acetobacterales</taxon>
        <taxon>Acetobacteraceae</taxon>
        <taxon>Lichenicoccus</taxon>
    </lineage>
</organism>
<dbReference type="NCBIfam" id="NF008772">
    <property type="entry name" value="PRK11809.1"/>
    <property type="match status" value="1"/>
</dbReference>
<dbReference type="Pfam" id="PF01619">
    <property type="entry name" value="Pro_dh"/>
    <property type="match status" value="1"/>
</dbReference>
<comment type="similarity">
    <text evidence="17 18">In the C-terminal section; belongs to the aldehyde dehydrogenase family.</text>
</comment>
<evidence type="ECO:0000259" key="21">
    <source>
        <dbReference type="Pfam" id="PF01619"/>
    </source>
</evidence>
<evidence type="ECO:0000256" key="10">
    <source>
        <dbReference type="ARBA" id="ARBA00023062"/>
    </source>
</evidence>
<dbReference type="Gene3D" id="3.40.605.10">
    <property type="entry name" value="Aldehyde Dehydrogenase, Chain A, domain 1"/>
    <property type="match status" value="1"/>
</dbReference>
<dbReference type="EC" id="1.5.5.2" evidence="18"/>
<dbReference type="Proteomes" id="UP000305654">
    <property type="component" value="Unassembled WGS sequence"/>
</dbReference>